<dbReference type="RefSeq" id="XP_033520012.1">
    <property type="nucleotide sequence ID" value="XM_033668829.1"/>
</dbReference>
<reference evidence="3" key="1">
    <citation type="journal article" date="2020" name="Stud. Mycol.">
        <title>101 Dothideomycetes genomes: a test case for predicting lifestyles and emergence of pathogens.</title>
        <authorList>
            <person name="Haridas S."/>
            <person name="Albert R."/>
            <person name="Binder M."/>
            <person name="Bloem J."/>
            <person name="Labutti K."/>
            <person name="Salamov A."/>
            <person name="Andreopoulos B."/>
            <person name="Baker S."/>
            <person name="Barry K."/>
            <person name="Bills G."/>
            <person name="Bluhm B."/>
            <person name="Cannon C."/>
            <person name="Castanera R."/>
            <person name="Culley D."/>
            <person name="Daum C."/>
            <person name="Ezra D."/>
            <person name="Gonzalez J."/>
            <person name="Henrissat B."/>
            <person name="Kuo A."/>
            <person name="Liang C."/>
            <person name="Lipzen A."/>
            <person name="Lutzoni F."/>
            <person name="Magnuson J."/>
            <person name="Mondo S."/>
            <person name="Nolan M."/>
            <person name="Ohm R."/>
            <person name="Pangilinan J."/>
            <person name="Park H.-J."/>
            <person name="Ramirez L."/>
            <person name="Alfaro M."/>
            <person name="Sun H."/>
            <person name="Tritt A."/>
            <person name="Yoshinaga Y."/>
            <person name="Zwiers L.-H."/>
            <person name="Turgeon B."/>
            <person name="Goodwin S."/>
            <person name="Spatafora J."/>
            <person name="Crous P."/>
            <person name="Grigoriev I."/>
        </authorList>
    </citation>
    <scope>NUCLEOTIDE SEQUENCE</scope>
    <source>
        <strain evidence="3">CBS 119687</strain>
    </source>
</reference>
<dbReference type="EMBL" id="ML977515">
    <property type="protein sequence ID" value="KAF2125620.1"/>
    <property type="molecule type" value="Genomic_DNA"/>
</dbReference>
<sequence length="516" mass="57198">MTSDQFPKLMPATYRWQTSKTNSRTIERRAIGTEAWVGIKDENYKGQYDLFLNTTLRVQVESTKTPLSLASLKKAVTTVLVELRFEHPESAGTAVWDDQGPLLQYTPPESAEDALSWAEAAIELWFTVKTGFEVRKEIGRRRKEPGSVFSGHAKSLTVHLVADVPSEHAPLVPGATVDVLMHMNHIFWDGISARMFVGSLLRKLQTELSDNQKPKQLDWGRETKNISQPILDAAKVDVTSLGKDFEDAREEFLQSLMAFANSWAMDLKVDVGAPSTEFRTFTAAESRAIIQAVKARLGPGYTISHLGQAATALALLKANPIPEDVSGIPSIIMPLPVNGRRFLKDEYVQGQYGACQAGAVVQFRDARSFLVDDDEKSAVISMLAKGCRISKEQYDYWLSKPFQMAVNISKDNFLASFLSANPQEASSKAVPVFISDGVNDRFIPGNIIDSTTNKTIMTVDNVAFFTDSYMPGLLVRMESWKGVTSIGLSYNDGTFTAEQAVTLLKYIMGYMLVFTQ</sequence>
<keyword evidence="2 3" id="KW-0808">Transferase</keyword>
<name>A0A6A6A1B6_9PLEO</name>
<dbReference type="InterPro" id="IPR023213">
    <property type="entry name" value="CAT-like_dom_sf"/>
</dbReference>
<protein>
    <submittedName>
        <fullName evidence="3">15-O-acetyltransferase</fullName>
    </submittedName>
</protein>
<keyword evidence="4" id="KW-1185">Reference proteome</keyword>
<dbReference type="GO" id="GO:0016407">
    <property type="term" value="F:acetyltransferase activity"/>
    <property type="evidence" value="ECO:0007669"/>
    <property type="project" value="InterPro"/>
</dbReference>
<evidence type="ECO:0000313" key="4">
    <source>
        <dbReference type="Proteomes" id="UP000799771"/>
    </source>
</evidence>
<dbReference type="GeneID" id="54409261"/>
<dbReference type="Pfam" id="PF07428">
    <property type="entry name" value="Tri3"/>
    <property type="match status" value="1"/>
</dbReference>
<evidence type="ECO:0000256" key="1">
    <source>
        <dbReference type="ARBA" id="ARBA00006439"/>
    </source>
</evidence>
<proteinExistence type="inferred from homology"/>
<dbReference type="PANTHER" id="PTHR42034">
    <property type="entry name" value="CHROMOSOME 7, WHOLE GENOME SHOTGUN SEQUENCE-RELATED"/>
    <property type="match status" value="1"/>
</dbReference>
<accession>A0A6A6A1B6</accession>
<dbReference type="InterPro" id="IPR009992">
    <property type="entry name" value="Tri3/Sat12/Sat16/Mac1"/>
</dbReference>
<dbReference type="Proteomes" id="UP000799771">
    <property type="component" value="Unassembled WGS sequence"/>
</dbReference>
<dbReference type="Gene3D" id="3.30.559.30">
    <property type="entry name" value="Nonribosomal peptide synthetase, condensation domain"/>
    <property type="match status" value="1"/>
</dbReference>
<organism evidence="3 4">
    <name type="scientific">Dothidotthia symphoricarpi CBS 119687</name>
    <dbReference type="NCBI Taxonomy" id="1392245"/>
    <lineage>
        <taxon>Eukaryota</taxon>
        <taxon>Fungi</taxon>
        <taxon>Dikarya</taxon>
        <taxon>Ascomycota</taxon>
        <taxon>Pezizomycotina</taxon>
        <taxon>Dothideomycetes</taxon>
        <taxon>Pleosporomycetidae</taxon>
        <taxon>Pleosporales</taxon>
        <taxon>Dothidotthiaceae</taxon>
        <taxon>Dothidotthia</taxon>
    </lineage>
</organism>
<dbReference type="OrthoDB" id="2548233at2759"/>
<comment type="similarity">
    <text evidence="1">Belongs to the trichothecene O-acetyltransferase family.</text>
</comment>
<gene>
    <name evidence="3" type="ORF">P153DRAFT_369653</name>
</gene>
<dbReference type="PANTHER" id="PTHR42034:SF1">
    <property type="entry name" value="CONDENSATION DOMAIN-CONTAINING PROTEIN"/>
    <property type="match status" value="1"/>
</dbReference>
<dbReference type="AlphaFoldDB" id="A0A6A6A1B6"/>
<evidence type="ECO:0000313" key="3">
    <source>
        <dbReference type="EMBL" id="KAF2125620.1"/>
    </source>
</evidence>
<dbReference type="Gene3D" id="3.30.559.10">
    <property type="entry name" value="Chloramphenicol acetyltransferase-like domain"/>
    <property type="match status" value="1"/>
</dbReference>
<evidence type="ECO:0000256" key="2">
    <source>
        <dbReference type="ARBA" id="ARBA00022679"/>
    </source>
</evidence>
<dbReference type="GO" id="GO:0043386">
    <property type="term" value="P:mycotoxin biosynthetic process"/>
    <property type="evidence" value="ECO:0007669"/>
    <property type="project" value="InterPro"/>
</dbReference>